<feature type="domain" description="Protein kinase" evidence="3">
    <location>
        <begin position="16"/>
        <end position="280"/>
    </location>
</feature>
<dbReference type="FunFam" id="1.10.510.10:FF:000571">
    <property type="entry name" value="Maternal embryonic leucine zipper kinase"/>
    <property type="match status" value="1"/>
</dbReference>
<dbReference type="GO" id="GO:0004674">
    <property type="term" value="F:protein serine/threonine kinase activity"/>
    <property type="evidence" value="ECO:0007669"/>
    <property type="project" value="TreeGrafter"/>
</dbReference>
<evidence type="ECO:0000256" key="1">
    <source>
        <dbReference type="ARBA" id="ARBA00022741"/>
    </source>
</evidence>
<dbReference type="InterPro" id="IPR000719">
    <property type="entry name" value="Prot_kinase_dom"/>
</dbReference>
<evidence type="ECO:0000313" key="5">
    <source>
        <dbReference type="EMBL" id="CAE0498844.1"/>
    </source>
</evidence>
<evidence type="ECO:0000256" key="2">
    <source>
        <dbReference type="ARBA" id="ARBA00022840"/>
    </source>
</evidence>
<evidence type="ECO:0000313" key="4">
    <source>
        <dbReference type="EMBL" id="CAE0498842.1"/>
    </source>
</evidence>
<accession>A0A6S8L8N7</accession>
<name>A0A6S8L8N7_DUNTE</name>
<organism evidence="5">
    <name type="scientific">Dunaliella tertiolecta</name>
    <name type="common">Green alga</name>
    <dbReference type="NCBI Taxonomy" id="3047"/>
    <lineage>
        <taxon>Eukaryota</taxon>
        <taxon>Viridiplantae</taxon>
        <taxon>Chlorophyta</taxon>
        <taxon>core chlorophytes</taxon>
        <taxon>Chlorophyceae</taxon>
        <taxon>CS clade</taxon>
        <taxon>Chlamydomonadales</taxon>
        <taxon>Dunaliellaceae</taxon>
        <taxon>Dunaliella</taxon>
    </lineage>
</organism>
<dbReference type="AlphaFoldDB" id="A0A6S8L8N7"/>
<dbReference type="GO" id="GO:0005524">
    <property type="term" value="F:ATP binding"/>
    <property type="evidence" value="ECO:0007669"/>
    <property type="project" value="UniProtKB-KW"/>
</dbReference>
<evidence type="ECO:0000259" key="3">
    <source>
        <dbReference type="PROSITE" id="PS50011"/>
    </source>
</evidence>
<dbReference type="CDD" id="cd14003">
    <property type="entry name" value="STKc_AMPK-like"/>
    <property type="match status" value="1"/>
</dbReference>
<dbReference type="Gene3D" id="3.30.200.20">
    <property type="entry name" value="Phosphorylase Kinase, domain 1"/>
    <property type="match status" value="1"/>
</dbReference>
<gene>
    <name evidence="4" type="ORF">DTER00134_LOCUS13915</name>
    <name evidence="5" type="ORF">DTER00134_LOCUS13917</name>
</gene>
<sequence length="356" mass="40079">MPCVTASDPLAGNQKWEKLKDLSSGSFGFVQLARSKITGEQAAIKFIERGDRVNKYVEAEILNHRMLRHPHVIELKEVFLTQEFICIVMEFATGGNLFSYVQRAIRLKEPAARWFFQQLVIGLDYCHRKGVVNRDIKLENTLLQMVPGLPLPLLKICDFGYSKAHFMSAPKSKVGTLAYMAPEVIQTTGNYDGKLADIWSCGVMLYVMLFGQYPFESPAQGGVPSHQRVQVMMNRILAMQWNMPSDVHISPECRDLLSKLLVANPQKRLTMQQMSEHPWFLQNLPPDALSMNHNFLNHANFTGVQTVEEIQAILRMAQTPGPGKYNFNADAADFEGVIDAAIADEMDNNTSTSLKI</sequence>
<dbReference type="Gene3D" id="1.10.510.10">
    <property type="entry name" value="Transferase(Phosphotransferase) domain 1"/>
    <property type="match status" value="1"/>
</dbReference>
<dbReference type="SUPFAM" id="SSF56112">
    <property type="entry name" value="Protein kinase-like (PK-like)"/>
    <property type="match status" value="1"/>
</dbReference>
<dbReference type="GO" id="GO:0005737">
    <property type="term" value="C:cytoplasm"/>
    <property type="evidence" value="ECO:0007669"/>
    <property type="project" value="TreeGrafter"/>
</dbReference>
<dbReference type="PANTHER" id="PTHR24346">
    <property type="entry name" value="MAP/MICROTUBULE AFFINITY-REGULATING KINASE"/>
    <property type="match status" value="1"/>
</dbReference>
<proteinExistence type="predicted"/>
<keyword evidence="1" id="KW-0547">Nucleotide-binding</keyword>
<keyword evidence="2" id="KW-0067">ATP-binding</keyword>
<dbReference type="Pfam" id="PF00069">
    <property type="entry name" value="Pkinase"/>
    <property type="match status" value="1"/>
</dbReference>
<dbReference type="InterPro" id="IPR011009">
    <property type="entry name" value="Kinase-like_dom_sf"/>
</dbReference>
<dbReference type="PANTHER" id="PTHR24346:SF92">
    <property type="entry name" value="SNF1-RELATED PROTEIN KINASE 2.6"/>
    <property type="match status" value="1"/>
</dbReference>
<dbReference type="PROSITE" id="PS50011">
    <property type="entry name" value="PROTEIN_KINASE_DOM"/>
    <property type="match status" value="1"/>
</dbReference>
<reference evidence="5" key="1">
    <citation type="submission" date="2021-01" db="EMBL/GenBank/DDBJ databases">
        <authorList>
            <person name="Corre E."/>
            <person name="Pelletier E."/>
            <person name="Niang G."/>
            <person name="Scheremetjew M."/>
            <person name="Finn R."/>
            <person name="Kale V."/>
            <person name="Holt S."/>
            <person name="Cochrane G."/>
            <person name="Meng A."/>
            <person name="Brown T."/>
            <person name="Cohen L."/>
        </authorList>
    </citation>
    <scope>NUCLEOTIDE SEQUENCE</scope>
    <source>
        <strain evidence="5">CCMP1320</strain>
    </source>
</reference>
<dbReference type="FunFam" id="3.30.200.20:FF:001075">
    <property type="entry name" value="Snf1-like protein kinase"/>
    <property type="match status" value="1"/>
</dbReference>
<dbReference type="EMBL" id="HBIP01023217">
    <property type="protein sequence ID" value="CAE0498844.1"/>
    <property type="molecule type" value="Transcribed_RNA"/>
</dbReference>
<protein>
    <recommendedName>
        <fullName evidence="3">Protein kinase domain-containing protein</fullName>
    </recommendedName>
</protein>
<dbReference type="SMART" id="SM00220">
    <property type="entry name" value="S_TKc"/>
    <property type="match status" value="1"/>
</dbReference>
<dbReference type="EMBL" id="HBIP01023214">
    <property type="protein sequence ID" value="CAE0498842.1"/>
    <property type="molecule type" value="Transcribed_RNA"/>
</dbReference>
<dbReference type="GO" id="GO:0035556">
    <property type="term" value="P:intracellular signal transduction"/>
    <property type="evidence" value="ECO:0007669"/>
    <property type="project" value="TreeGrafter"/>
</dbReference>